<evidence type="ECO:0000256" key="1">
    <source>
        <dbReference type="SAM" id="SignalP"/>
    </source>
</evidence>
<keyword evidence="1" id="KW-0732">Signal</keyword>
<dbReference type="Pfam" id="PF16132">
    <property type="entry name" value="DUF4843"/>
    <property type="match status" value="1"/>
</dbReference>
<organism evidence="2 3">
    <name type="scientific">Pedobacter metabolipauper</name>
    <dbReference type="NCBI Taxonomy" id="425513"/>
    <lineage>
        <taxon>Bacteria</taxon>
        <taxon>Pseudomonadati</taxon>
        <taxon>Bacteroidota</taxon>
        <taxon>Sphingobacteriia</taxon>
        <taxon>Sphingobacteriales</taxon>
        <taxon>Sphingobacteriaceae</taxon>
        <taxon>Pedobacter</taxon>
    </lineage>
</organism>
<dbReference type="Proteomes" id="UP000295620">
    <property type="component" value="Unassembled WGS sequence"/>
</dbReference>
<proteinExistence type="predicted"/>
<feature type="chain" id="PRO_5020703224" evidence="1">
    <location>
        <begin position="22"/>
        <end position="231"/>
    </location>
</feature>
<keyword evidence="3" id="KW-1185">Reference proteome</keyword>
<dbReference type="AlphaFoldDB" id="A0A4R6SYR6"/>
<dbReference type="OrthoDB" id="1094864at2"/>
<name>A0A4R6SYR6_9SPHI</name>
<gene>
    <name evidence="2" type="ORF">ATK78_0270</name>
</gene>
<accession>A0A4R6SYR6</accession>
<reference evidence="2 3" key="1">
    <citation type="submission" date="2019-03" db="EMBL/GenBank/DDBJ databases">
        <title>Genomic Encyclopedia of Archaeal and Bacterial Type Strains, Phase II (KMG-II): from individual species to whole genera.</title>
        <authorList>
            <person name="Goeker M."/>
        </authorList>
    </citation>
    <scope>NUCLEOTIDE SEQUENCE [LARGE SCALE GENOMIC DNA]</scope>
    <source>
        <strain evidence="2 3">DSM 19035</strain>
    </source>
</reference>
<sequence>MIMKLIIKKGLLMLAAGLLFASCTKDKDLLFNEPTAIYVVALPDSVDFSFATTPTSVISDTLFMTYRIIGNAAPQDRTINLVARDGATAKAGYHYKLGPAVVKAGEFAAEVPVYVYRKAGLKDSTVQVIFDIKENADFKTGFPTRLRYKLTLTDILQKPSNWETTWKTYFGEYSEVKFRFLLSVTGRTVWTGAVYPGDSRFLAGRARNALLEYNQTYGALIDENGVEVSFP</sequence>
<evidence type="ECO:0000313" key="3">
    <source>
        <dbReference type="Proteomes" id="UP000295620"/>
    </source>
</evidence>
<feature type="signal peptide" evidence="1">
    <location>
        <begin position="1"/>
        <end position="21"/>
    </location>
</feature>
<dbReference type="EMBL" id="SNYC01000003">
    <property type="protein sequence ID" value="TDQ11155.1"/>
    <property type="molecule type" value="Genomic_DNA"/>
</dbReference>
<evidence type="ECO:0000313" key="2">
    <source>
        <dbReference type="EMBL" id="TDQ11155.1"/>
    </source>
</evidence>
<comment type="caution">
    <text evidence="2">The sequence shown here is derived from an EMBL/GenBank/DDBJ whole genome shotgun (WGS) entry which is preliminary data.</text>
</comment>
<dbReference type="PROSITE" id="PS51257">
    <property type="entry name" value="PROKAR_LIPOPROTEIN"/>
    <property type="match status" value="1"/>
</dbReference>
<dbReference type="InterPro" id="IPR032299">
    <property type="entry name" value="DUF4843"/>
</dbReference>
<protein>
    <submittedName>
        <fullName evidence="2">Uncharacterized protein DUF4843</fullName>
    </submittedName>
</protein>